<feature type="domain" description="Carbohydrate kinase PfkB" evidence="6">
    <location>
        <begin position="14"/>
        <end position="285"/>
    </location>
</feature>
<dbReference type="GO" id="GO:0005524">
    <property type="term" value="F:ATP binding"/>
    <property type="evidence" value="ECO:0007669"/>
    <property type="project" value="UniProtKB-KW"/>
</dbReference>
<dbReference type="AlphaFoldDB" id="A0A2S0WC11"/>
<dbReference type="SUPFAM" id="SSF53613">
    <property type="entry name" value="Ribokinase-like"/>
    <property type="match status" value="1"/>
</dbReference>
<keyword evidence="3" id="KW-0547">Nucleotide-binding</keyword>
<dbReference type="OrthoDB" id="9801219at2"/>
<dbReference type="KEGG" id="clia:C3E79_01410"/>
<organism evidence="7 8">
    <name type="scientific">Corynebacterium liangguodongii</name>
    <dbReference type="NCBI Taxonomy" id="2079535"/>
    <lineage>
        <taxon>Bacteria</taxon>
        <taxon>Bacillati</taxon>
        <taxon>Actinomycetota</taxon>
        <taxon>Actinomycetes</taxon>
        <taxon>Mycobacteriales</taxon>
        <taxon>Corynebacteriaceae</taxon>
        <taxon>Corynebacterium</taxon>
    </lineage>
</organism>
<dbReference type="EMBL" id="CP026948">
    <property type="protein sequence ID" value="AWB83307.1"/>
    <property type="molecule type" value="Genomic_DNA"/>
</dbReference>
<evidence type="ECO:0000313" key="7">
    <source>
        <dbReference type="EMBL" id="AWB83307.1"/>
    </source>
</evidence>
<evidence type="ECO:0000313" key="8">
    <source>
        <dbReference type="Proteomes" id="UP000244754"/>
    </source>
</evidence>
<dbReference type="GO" id="GO:0005829">
    <property type="term" value="C:cytosol"/>
    <property type="evidence" value="ECO:0007669"/>
    <property type="project" value="TreeGrafter"/>
</dbReference>
<keyword evidence="8" id="KW-1185">Reference proteome</keyword>
<evidence type="ECO:0000259" key="6">
    <source>
        <dbReference type="Pfam" id="PF00294"/>
    </source>
</evidence>
<keyword evidence="5" id="KW-0067">ATP-binding</keyword>
<evidence type="ECO:0000256" key="2">
    <source>
        <dbReference type="ARBA" id="ARBA00022679"/>
    </source>
</evidence>
<dbReference type="PIRSF" id="PIRSF000535">
    <property type="entry name" value="1PFK/6PFK/LacC"/>
    <property type="match status" value="1"/>
</dbReference>
<evidence type="ECO:0000256" key="1">
    <source>
        <dbReference type="ARBA" id="ARBA00010688"/>
    </source>
</evidence>
<comment type="similarity">
    <text evidence="1">Belongs to the carbohydrate kinase PfkB family.</text>
</comment>
<dbReference type="PANTHER" id="PTHR46566">
    <property type="entry name" value="1-PHOSPHOFRUCTOKINASE-RELATED"/>
    <property type="match status" value="1"/>
</dbReference>
<dbReference type="RefSeq" id="WP_108403302.1">
    <property type="nucleotide sequence ID" value="NZ_CP026948.1"/>
</dbReference>
<gene>
    <name evidence="7" type="ORF">C3E79_01410</name>
</gene>
<accession>A0A2S0WC11</accession>
<dbReference type="Proteomes" id="UP000244754">
    <property type="component" value="Chromosome"/>
</dbReference>
<dbReference type="PROSITE" id="PS00584">
    <property type="entry name" value="PFKB_KINASES_2"/>
    <property type="match status" value="1"/>
</dbReference>
<dbReference type="InterPro" id="IPR002173">
    <property type="entry name" value="Carboh/pur_kinase_PfkB_CS"/>
</dbReference>
<dbReference type="InterPro" id="IPR029056">
    <property type="entry name" value="Ribokinase-like"/>
</dbReference>
<evidence type="ECO:0000256" key="4">
    <source>
        <dbReference type="ARBA" id="ARBA00022777"/>
    </source>
</evidence>
<dbReference type="InterPro" id="IPR017583">
    <property type="entry name" value="Tagatose/fructose_Pkinase"/>
</dbReference>
<protein>
    <recommendedName>
        <fullName evidence="6">Carbohydrate kinase PfkB domain-containing protein</fullName>
    </recommendedName>
</protein>
<name>A0A2S0WC11_9CORY</name>
<proteinExistence type="inferred from homology"/>
<evidence type="ECO:0000256" key="3">
    <source>
        <dbReference type="ARBA" id="ARBA00022741"/>
    </source>
</evidence>
<dbReference type="GO" id="GO:0008443">
    <property type="term" value="F:phosphofructokinase activity"/>
    <property type="evidence" value="ECO:0007669"/>
    <property type="project" value="TreeGrafter"/>
</dbReference>
<dbReference type="InterPro" id="IPR011611">
    <property type="entry name" value="PfkB_dom"/>
</dbReference>
<dbReference type="Pfam" id="PF00294">
    <property type="entry name" value="PfkB"/>
    <property type="match status" value="1"/>
</dbReference>
<evidence type="ECO:0000256" key="5">
    <source>
        <dbReference type="ARBA" id="ARBA00022840"/>
    </source>
</evidence>
<reference evidence="8" key="1">
    <citation type="submission" date="2018-01" db="EMBL/GenBank/DDBJ databases">
        <authorList>
            <person name="Li J."/>
        </authorList>
    </citation>
    <scope>NUCLEOTIDE SEQUENCE [LARGE SCALE GENOMIC DNA]</scope>
    <source>
        <strain evidence="8">2184</strain>
    </source>
</reference>
<sequence>MPRVITLTPAPALDVTITADSLRPGHSHRVAPAHRRLGGKGINVANILAQQGFDAQAMGLINERDVREAGGLDPRLALRFTDTDTPLRSTWSIFSVEDGDTAMFNEPAPPFTPEDYDRLAADVRRCATEAELLVVSGSVPANLDPGFLPALLGDVAAGGVDAIVDTQGRSLIDACAQRPLWVKPNHHELAAALGHDDVCAGAQQLLAAGARGVAVSMGADGLLLVTEQRGLHARLDAPVAGNPTGAGDAVVAALAAAHLTGEDLDAAAVRCIAWSAAAVLSPVAGTLPAQWEELSHRVDIREVHTTKGTAQ</sequence>
<dbReference type="Gene3D" id="3.40.1190.20">
    <property type="match status" value="1"/>
</dbReference>
<keyword evidence="2" id="KW-0808">Transferase</keyword>
<dbReference type="PANTHER" id="PTHR46566:SF2">
    <property type="entry name" value="ATP-DEPENDENT 6-PHOSPHOFRUCTOKINASE ISOZYME 2"/>
    <property type="match status" value="1"/>
</dbReference>
<keyword evidence="4" id="KW-0418">Kinase</keyword>